<dbReference type="EMBL" id="JADHOK010000016">
    <property type="protein sequence ID" value="MBL6761509.1"/>
    <property type="molecule type" value="Genomic_DNA"/>
</dbReference>
<organism evidence="1 2">
    <name type="scientific">PS1 clade bacterium</name>
    <dbReference type="NCBI Taxonomy" id="2175152"/>
    <lineage>
        <taxon>Bacteria</taxon>
        <taxon>Pseudomonadati</taxon>
        <taxon>Pseudomonadota</taxon>
        <taxon>Alphaproteobacteria</taxon>
        <taxon>PS1 clade</taxon>
    </lineage>
</organism>
<name>A0A937HCY5_9PROT</name>
<protein>
    <submittedName>
        <fullName evidence="1">Uncharacterized protein</fullName>
    </submittedName>
</protein>
<sequence>MAFYHINPDPLPDGSYEVHQEGCGLLVPHPERMDLGAHEDINSALDKALTYHARVTPCVHCGDF</sequence>
<accession>A0A937HCY5</accession>
<gene>
    <name evidence="1" type="ORF">ISQ19_02305</name>
</gene>
<dbReference type="AlphaFoldDB" id="A0A937HCY5"/>
<evidence type="ECO:0000313" key="1">
    <source>
        <dbReference type="EMBL" id="MBL6761509.1"/>
    </source>
</evidence>
<reference evidence="1" key="1">
    <citation type="submission" date="2020-10" db="EMBL/GenBank/DDBJ databases">
        <title>Microbiome of the Black Sea water column analyzed by genome centric metagenomics.</title>
        <authorList>
            <person name="Cabello-Yeves P.J."/>
            <person name="Callieri C."/>
            <person name="Picazo A."/>
            <person name="Mehrshad M."/>
            <person name="Haro-Moreno J.M."/>
            <person name="Roda-Garcia J."/>
            <person name="Dzembekova N."/>
            <person name="Slabakova V."/>
            <person name="Slabakova N."/>
            <person name="Moncheva S."/>
            <person name="Rodriguez-Valera F."/>
        </authorList>
    </citation>
    <scope>NUCLEOTIDE SEQUENCE</scope>
    <source>
        <strain evidence="1">BS307-5m-G5</strain>
    </source>
</reference>
<dbReference type="Proteomes" id="UP000785783">
    <property type="component" value="Unassembled WGS sequence"/>
</dbReference>
<proteinExistence type="predicted"/>
<comment type="caution">
    <text evidence="1">The sequence shown here is derived from an EMBL/GenBank/DDBJ whole genome shotgun (WGS) entry which is preliminary data.</text>
</comment>
<evidence type="ECO:0000313" key="2">
    <source>
        <dbReference type="Proteomes" id="UP000785783"/>
    </source>
</evidence>